<evidence type="ECO:0000313" key="2">
    <source>
        <dbReference type="EMBL" id="MCH6470771.1"/>
    </source>
</evidence>
<dbReference type="EMBL" id="JAKZBV010000001">
    <property type="protein sequence ID" value="MCH6470771.1"/>
    <property type="molecule type" value="Genomic_DNA"/>
</dbReference>
<protein>
    <submittedName>
        <fullName evidence="2">ParA family protein</fullName>
    </submittedName>
</protein>
<reference evidence="2 3" key="1">
    <citation type="submission" date="2022-03" db="EMBL/GenBank/DDBJ databases">
        <title>Sinomonas sp. isolated from a soil.</title>
        <authorList>
            <person name="Han J."/>
            <person name="Kim D.-U."/>
        </authorList>
    </citation>
    <scope>NUCLEOTIDE SEQUENCE [LARGE SCALE GENOMIC DNA]</scope>
    <source>
        <strain evidence="2 3">5-5</strain>
    </source>
</reference>
<dbReference type="SUPFAM" id="SSF52540">
    <property type="entry name" value="P-loop containing nucleoside triphosphate hydrolases"/>
    <property type="match status" value="1"/>
</dbReference>
<dbReference type="PANTHER" id="PTHR43384">
    <property type="entry name" value="SEPTUM SITE-DETERMINING PROTEIN MIND HOMOLOG, CHLOROPLASTIC-RELATED"/>
    <property type="match status" value="1"/>
</dbReference>
<dbReference type="InterPro" id="IPR027417">
    <property type="entry name" value="P-loop_NTPase"/>
</dbReference>
<comment type="caution">
    <text evidence="2">The sequence shown here is derived from an EMBL/GenBank/DDBJ whole genome shotgun (WGS) entry which is preliminary data.</text>
</comment>
<dbReference type="Pfam" id="PF13614">
    <property type="entry name" value="AAA_31"/>
    <property type="match status" value="1"/>
</dbReference>
<gene>
    <name evidence="2" type="ORF">L0M17_12430</name>
</gene>
<evidence type="ECO:0000313" key="3">
    <source>
        <dbReference type="Proteomes" id="UP001202922"/>
    </source>
</evidence>
<accession>A0ABS9U2H0</accession>
<dbReference type="RefSeq" id="WP_241054293.1">
    <property type="nucleotide sequence ID" value="NZ_JAKZBV010000001.1"/>
</dbReference>
<dbReference type="Proteomes" id="UP001202922">
    <property type="component" value="Unassembled WGS sequence"/>
</dbReference>
<feature type="domain" description="AAA" evidence="1">
    <location>
        <begin position="128"/>
        <end position="298"/>
    </location>
</feature>
<dbReference type="PANTHER" id="PTHR43384:SF14">
    <property type="entry name" value="ESX-1 SECRETION-ASSOCIATED PROTEIN ESPI"/>
    <property type="match status" value="1"/>
</dbReference>
<proteinExistence type="predicted"/>
<evidence type="ECO:0000259" key="1">
    <source>
        <dbReference type="Pfam" id="PF13614"/>
    </source>
</evidence>
<keyword evidence="3" id="KW-1185">Reference proteome</keyword>
<dbReference type="InterPro" id="IPR050625">
    <property type="entry name" value="ParA/MinD_ATPase"/>
</dbReference>
<name>A0ABS9U2H0_9MICC</name>
<dbReference type="InterPro" id="IPR025669">
    <property type="entry name" value="AAA_dom"/>
</dbReference>
<organism evidence="2 3">
    <name type="scientific">Sinomonas terrae</name>
    <dbReference type="NCBI Taxonomy" id="2908838"/>
    <lineage>
        <taxon>Bacteria</taxon>
        <taxon>Bacillati</taxon>
        <taxon>Actinomycetota</taxon>
        <taxon>Actinomycetes</taxon>
        <taxon>Micrococcales</taxon>
        <taxon>Micrococcaceae</taxon>
        <taxon>Sinomonas</taxon>
    </lineage>
</organism>
<sequence>MTTNWQGTERGAAHRSAIADLAADIDDHLTPEAAVGAVPDLVAPMAEPSPPEPEAPVQAEPLVRGRRSSAILRKENVDDQLPPTSGWQALIRAVTFGLVSPKAGTEELGRRADIAAIQRIYSRPMMVMVAQPLGGVGKTTCSIGLGSTFGRHSALQTLVWDNNETMGTLGVRTSSNDSTRTVWDLLRALGSFERIEARKGELSFYTRHQGNNSFNVLVSDEDPDRMKQIGVEEFNRLHAVLTRFYDTILVDTGNNTRSANWLAAIDVADQLVIPTTLKRNAVVSALRMIEQLESMSERTGNPRYRELVADAVVLVTQGGGASSAAAERAELRKALQGTVRAVIDVPYDKALDTGSIIDWQLVGHPVRRAFERAAAAIADGLHSVDAASAPTQADPITHGRR</sequence>
<dbReference type="Gene3D" id="3.40.50.300">
    <property type="entry name" value="P-loop containing nucleotide triphosphate hydrolases"/>
    <property type="match status" value="1"/>
</dbReference>